<feature type="domain" description="Peptidase C1A papain C-terminal" evidence="2">
    <location>
        <begin position="90"/>
        <end position="297"/>
    </location>
</feature>
<comment type="similarity">
    <text evidence="1">Belongs to the peptidase C1 family.</text>
</comment>
<evidence type="ECO:0000256" key="1">
    <source>
        <dbReference type="ARBA" id="ARBA00008455"/>
    </source>
</evidence>
<reference evidence="3" key="1">
    <citation type="journal article" date="2020" name="Nature">
        <title>Giant virus diversity and host interactions through global metagenomics.</title>
        <authorList>
            <person name="Schulz F."/>
            <person name="Roux S."/>
            <person name="Paez-Espino D."/>
            <person name="Jungbluth S."/>
            <person name="Walsh D.A."/>
            <person name="Denef V.J."/>
            <person name="McMahon K.D."/>
            <person name="Konstantinidis K.T."/>
            <person name="Eloe-Fadrosh E.A."/>
            <person name="Kyrpides N.C."/>
            <person name="Woyke T."/>
        </authorList>
    </citation>
    <scope>NUCLEOTIDE SEQUENCE</scope>
    <source>
        <strain evidence="3">GVMAG-S-3300010158-109</strain>
    </source>
</reference>
<protein>
    <recommendedName>
        <fullName evidence="2">Peptidase C1A papain C-terminal domain-containing protein</fullName>
    </recommendedName>
</protein>
<dbReference type="SUPFAM" id="SSF54001">
    <property type="entry name" value="Cysteine proteinases"/>
    <property type="match status" value="1"/>
</dbReference>
<dbReference type="InterPro" id="IPR000668">
    <property type="entry name" value="Peptidase_C1A_C"/>
</dbReference>
<sequence>MNRFLISGSSFIDPIRNVHSTNMVSIASLLSSGKHIKQIYRLVSEKPKRQYNLIVSRISKENIDQLSIKKPHPQHKHMMSIHSSTTTSFQKVDLRSKFPPPFDQGSLGSCTANALCGVIAYDMPGFIGSRLFLYYNERYIEKDVKDDGGAMLSDGVESLKIYGICPESDWKYDISKFSVKPSKKCYQDAVSHHSVNVKNINNTMKDMKNALSNGYPFVVGITIYESFESDEVAKTGMVPMPSSSETCNGGHAVVCVGYDDEKQVWIMRNSWGSKWGDGGYFYLPYAYLLSDDLATDLWCVTKME</sequence>
<dbReference type="EMBL" id="MN740869">
    <property type="protein sequence ID" value="QHU15880.1"/>
    <property type="molecule type" value="Genomic_DNA"/>
</dbReference>
<dbReference type="Pfam" id="PF00112">
    <property type="entry name" value="Peptidase_C1"/>
    <property type="match status" value="1"/>
</dbReference>
<evidence type="ECO:0000313" key="3">
    <source>
        <dbReference type="EMBL" id="QHU15880.1"/>
    </source>
</evidence>
<evidence type="ECO:0000259" key="2">
    <source>
        <dbReference type="SMART" id="SM00645"/>
    </source>
</evidence>
<accession>A0A6C0KGS6</accession>
<dbReference type="SMART" id="SM00645">
    <property type="entry name" value="Pept_C1"/>
    <property type="match status" value="1"/>
</dbReference>
<dbReference type="InterPro" id="IPR013128">
    <property type="entry name" value="Peptidase_C1A"/>
</dbReference>
<name>A0A6C0KGS6_9ZZZZ</name>
<dbReference type="CDD" id="cd02619">
    <property type="entry name" value="Peptidase_C1"/>
    <property type="match status" value="1"/>
</dbReference>
<dbReference type="GO" id="GO:0008234">
    <property type="term" value="F:cysteine-type peptidase activity"/>
    <property type="evidence" value="ECO:0007669"/>
    <property type="project" value="InterPro"/>
</dbReference>
<dbReference type="GO" id="GO:0006508">
    <property type="term" value="P:proteolysis"/>
    <property type="evidence" value="ECO:0007669"/>
    <property type="project" value="InterPro"/>
</dbReference>
<proteinExistence type="inferred from homology"/>
<organism evidence="3">
    <name type="scientific">viral metagenome</name>
    <dbReference type="NCBI Taxonomy" id="1070528"/>
    <lineage>
        <taxon>unclassified sequences</taxon>
        <taxon>metagenomes</taxon>
        <taxon>organismal metagenomes</taxon>
    </lineage>
</organism>
<dbReference type="PANTHER" id="PTHR12411">
    <property type="entry name" value="CYSTEINE PROTEASE FAMILY C1-RELATED"/>
    <property type="match status" value="1"/>
</dbReference>
<dbReference type="Gene3D" id="3.90.70.10">
    <property type="entry name" value="Cysteine proteinases"/>
    <property type="match status" value="1"/>
</dbReference>
<dbReference type="InterPro" id="IPR038765">
    <property type="entry name" value="Papain-like_cys_pep_sf"/>
</dbReference>
<dbReference type="AlphaFoldDB" id="A0A6C0KGS6"/>